<dbReference type="NCBIfam" id="NF000586">
    <property type="entry name" value="PRK00011.1"/>
    <property type="match status" value="1"/>
</dbReference>
<feature type="domain" description="Serine hydroxymethyltransferase-like" evidence="8">
    <location>
        <begin position="10"/>
        <end position="403"/>
    </location>
</feature>
<dbReference type="Proteomes" id="UP000011081">
    <property type="component" value="Unassembled WGS sequence"/>
</dbReference>
<dbReference type="InterPro" id="IPR039429">
    <property type="entry name" value="SHMT-like_dom"/>
</dbReference>
<dbReference type="InterPro" id="IPR015422">
    <property type="entry name" value="PyrdxlP-dep_Trfase_small"/>
</dbReference>
<dbReference type="GO" id="GO:0004372">
    <property type="term" value="F:glycine hydroxymethyltransferase activity"/>
    <property type="evidence" value="ECO:0007669"/>
    <property type="project" value="UniProtKB-EC"/>
</dbReference>
<dbReference type="Pfam" id="PF00464">
    <property type="entry name" value="SHMT"/>
    <property type="match status" value="1"/>
</dbReference>
<dbReference type="GO" id="GO:0030170">
    <property type="term" value="F:pyridoxal phosphate binding"/>
    <property type="evidence" value="ECO:0007669"/>
    <property type="project" value="InterPro"/>
</dbReference>
<comment type="similarity">
    <text evidence="4">Belongs to the SHMT family.</text>
</comment>
<dbReference type="InParanoid" id="L2GTP4"/>
<dbReference type="Gene3D" id="3.90.1150.10">
    <property type="entry name" value="Aspartate Aminotransferase, domain 1"/>
    <property type="match status" value="1"/>
</dbReference>
<comment type="cofactor">
    <cofactor evidence="2 7">
        <name>pyridoxal 5'-phosphate</name>
        <dbReference type="ChEBI" id="CHEBI:597326"/>
    </cofactor>
</comment>
<reference evidence="10" key="1">
    <citation type="submission" date="2011-03" db="EMBL/GenBank/DDBJ databases">
        <title>The genome sequence of Vavraia culicis strain floridensis.</title>
        <authorList>
            <consortium name="The Broad Institute Genome Sequencing Platform"/>
            <person name="Cuomo C."/>
            <person name="Becnel J."/>
            <person name="Sanscrainte N."/>
            <person name="Young S.K."/>
            <person name="Zeng Q."/>
            <person name="Gargeya S."/>
            <person name="Fitzgerald M."/>
            <person name="Haas B."/>
            <person name="Abouelleil A."/>
            <person name="Alvarado L."/>
            <person name="Arachchi H.M."/>
            <person name="Berlin A."/>
            <person name="Chapman S.B."/>
            <person name="Gearin G."/>
            <person name="Goldberg J."/>
            <person name="Griggs A."/>
            <person name="Gujja S."/>
            <person name="Hansen M."/>
            <person name="Heiman D."/>
            <person name="Howarth C."/>
            <person name="Larimer J."/>
            <person name="Lui A."/>
            <person name="MacDonald P.J.P."/>
            <person name="McCowen C."/>
            <person name="Montmayeur A."/>
            <person name="Murphy C."/>
            <person name="Neiman D."/>
            <person name="Pearson M."/>
            <person name="Priest M."/>
            <person name="Roberts A."/>
            <person name="Saif S."/>
            <person name="Shea T."/>
            <person name="Sisk P."/>
            <person name="Stolte C."/>
            <person name="Sykes S."/>
            <person name="Wortman J."/>
            <person name="Nusbaum C."/>
            <person name="Birren B."/>
        </authorList>
    </citation>
    <scope>NUCLEOTIDE SEQUENCE [LARGE SCALE GENOMIC DNA]</scope>
    <source>
        <strain evidence="10">floridensis</strain>
    </source>
</reference>
<dbReference type="GO" id="GO:0019264">
    <property type="term" value="P:glycine biosynthetic process from serine"/>
    <property type="evidence" value="ECO:0007669"/>
    <property type="project" value="InterPro"/>
</dbReference>
<dbReference type="GO" id="GO:0005739">
    <property type="term" value="C:mitochondrion"/>
    <property type="evidence" value="ECO:0007669"/>
    <property type="project" value="TreeGrafter"/>
</dbReference>
<evidence type="ECO:0000256" key="6">
    <source>
        <dbReference type="ARBA" id="ARBA00022898"/>
    </source>
</evidence>
<evidence type="ECO:0000256" key="5">
    <source>
        <dbReference type="ARBA" id="ARBA00012256"/>
    </source>
</evidence>
<evidence type="ECO:0000313" key="10">
    <source>
        <dbReference type="Proteomes" id="UP000011081"/>
    </source>
</evidence>
<dbReference type="VEuPathDB" id="MicrosporidiaDB:VCUG_01481"/>
<dbReference type="EC" id="2.1.2.1" evidence="5"/>
<proteinExistence type="inferred from homology"/>
<dbReference type="PANTHER" id="PTHR11680">
    <property type="entry name" value="SERINE HYDROXYMETHYLTRANSFERASE"/>
    <property type="match status" value="1"/>
</dbReference>
<dbReference type="OrthoDB" id="10265628at2759"/>
<sequence length="459" mass="51913">MSKLVYKNMKDTDTELYNLIMEEKQRQEESIELIASESYVSVPVLQASISLLHNKYSEGMVGERYYGGTDVIDKIEGLCKERALSVFNLDENVWDVNVQPYSGAIANFEIYNALIGPGGRLMGLDLFSGGHLSHGFKIENRKISVTSKYFESHPYKLKSDGSIDYEQMQRDFVDHKVSILIGGASAYPRDFDYKRMRKIADLNKAYLMADIAHISGLVACGRMNNPFEYCDVVMTTVQKMLKGPKAGIIFYRKMKNGVNIQNLINRSVFPGCQGGPHNQTIAGIAAALKIAKSEEYREFIDQVLRNMQAMTKVFLENGIKLLTNGTINHLALLDMRNIQMDGQVFSLDGSMFEWVCNFVNISLNKNSLPDDSSCLHPNGIRVGTVSVTTRGMKEDGCERIARMLVEIMKKLASYGLISVEETKERVRKDEWFTEMRVRVKDTVREYPIPGADLFERSND</sequence>
<dbReference type="RefSeq" id="XP_008074501.1">
    <property type="nucleotide sequence ID" value="XM_008076310.1"/>
</dbReference>
<dbReference type="OMA" id="VTNRNAI"/>
<feature type="modified residue" description="N6-(pyridoxal phosphate)lysine" evidence="7">
    <location>
        <position position="239"/>
    </location>
</feature>
<dbReference type="PIRSF" id="PIRSF000412">
    <property type="entry name" value="SHMT"/>
    <property type="match status" value="1"/>
</dbReference>
<dbReference type="GeneID" id="19879359"/>
<dbReference type="InterPro" id="IPR015421">
    <property type="entry name" value="PyrdxlP-dep_Trfase_major"/>
</dbReference>
<dbReference type="PANTHER" id="PTHR11680:SF35">
    <property type="entry name" value="SERINE HYDROXYMETHYLTRANSFERASE 1"/>
    <property type="match status" value="1"/>
</dbReference>
<dbReference type="STRING" id="948595.L2GTP4"/>
<protein>
    <recommendedName>
        <fullName evidence="5">glycine hydroxymethyltransferase</fullName>
        <ecNumber evidence="5">2.1.2.1</ecNumber>
    </recommendedName>
</protein>
<comment type="pathway">
    <text evidence="3">One-carbon metabolism; tetrahydrofolate interconversion.</text>
</comment>
<evidence type="ECO:0000256" key="1">
    <source>
        <dbReference type="ARBA" id="ARBA00001528"/>
    </source>
</evidence>
<dbReference type="CDD" id="cd00378">
    <property type="entry name" value="SHMT"/>
    <property type="match status" value="1"/>
</dbReference>
<gene>
    <name evidence="9" type="ORF">VCUG_01481</name>
</gene>
<dbReference type="AlphaFoldDB" id="L2GTP4"/>
<evidence type="ECO:0000259" key="8">
    <source>
        <dbReference type="Pfam" id="PF00464"/>
    </source>
</evidence>
<dbReference type="InterPro" id="IPR015424">
    <property type="entry name" value="PyrdxlP-dep_Trfase"/>
</dbReference>
<evidence type="ECO:0000256" key="4">
    <source>
        <dbReference type="ARBA" id="ARBA00006376"/>
    </source>
</evidence>
<evidence type="ECO:0000256" key="3">
    <source>
        <dbReference type="ARBA" id="ARBA00004777"/>
    </source>
</evidence>
<dbReference type="Gene3D" id="3.40.640.10">
    <property type="entry name" value="Type I PLP-dependent aspartate aminotransferase-like (Major domain)"/>
    <property type="match status" value="1"/>
</dbReference>
<name>L2GTP4_VAVCU</name>
<evidence type="ECO:0000313" key="9">
    <source>
        <dbReference type="EMBL" id="ELA47036.1"/>
    </source>
</evidence>
<dbReference type="UniPathway" id="UPA00193"/>
<accession>L2GTP4</accession>
<dbReference type="SUPFAM" id="SSF53383">
    <property type="entry name" value="PLP-dependent transferases"/>
    <property type="match status" value="1"/>
</dbReference>
<dbReference type="EMBL" id="GL877426">
    <property type="protein sequence ID" value="ELA47036.1"/>
    <property type="molecule type" value="Genomic_DNA"/>
</dbReference>
<evidence type="ECO:0000256" key="2">
    <source>
        <dbReference type="ARBA" id="ARBA00001933"/>
    </source>
</evidence>
<dbReference type="InterPro" id="IPR001085">
    <property type="entry name" value="Ser_HO-MeTrfase"/>
</dbReference>
<dbReference type="HOGENOM" id="CLU_022477_0_1_1"/>
<dbReference type="GO" id="GO:0035999">
    <property type="term" value="P:tetrahydrofolate interconversion"/>
    <property type="evidence" value="ECO:0007669"/>
    <property type="project" value="UniProtKB-UniPathway"/>
</dbReference>
<comment type="catalytic activity">
    <reaction evidence="1">
        <text>(6R)-5,10-methylene-5,6,7,8-tetrahydrofolate + glycine + H2O = (6S)-5,6,7,8-tetrahydrofolate + L-serine</text>
        <dbReference type="Rhea" id="RHEA:15481"/>
        <dbReference type="ChEBI" id="CHEBI:15377"/>
        <dbReference type="ChEBI" id="CHEBI:15636"/>
        <dbReference type="ChEBI" id="CHEBI:33384"/>
        <dbReference type="ChEBI" id="CHEBI:57305"/>
        <dbReference type="ChEBI" id="CHEBI:57453"/>
        <dbReference type="EC" id="2.1.2.1"/>
    </reaction>
</comment>
<evidence type="ECO:0000256" key="7">
    <source>
        <dbReference type="PIRSR" id="PIRSR000412-50"/>
    </source>
</evidence>
<keyword evidence="10" id="KW-1185">Reference proteome</keyword>
<dbReference type="FunCoup" id="L2GTP4">
    <property type="interactions" value="181"/>
</dbReference>
<keyword evidence="6 7" id="KW-0663">Pyridoxal phosphate</keyword>
<organism evidence="9 10">
    <name type="scientific">Vavraia culicis (isolate floridensis)</name>
    <name type="common">Microsporidian parasite</name>
    <dbReference type="NCBI Taxonomy" id="948595"/>
    <lineage>
        <taxon>Eukaryota</taxon>
        <taxon>Fungi</taxon>
        <taxon>Fungi incertae sedis</taxon>
        <taxon>Microsporidia</taxon>
        <taxon>Pleistophoridae</taxon>
        <taxon>Vavraia</taxon>
    </lineage>
</organism>
<dbReference type="InterPro" id="IPR049943">
    <property type="entry name" value="Ser_HO-MeTrfase-like"/>
</dbReference>